<keyword evidence="4" id="KW-1185">Reference proteome</keyword>
<evidence type="ECO:0000313" key="4">
    <source>
        <dbReference type="Proteomes" id="UP000070700"/>
    </source>
</evidence>
<feature type="compositionally biased region" description="Basic and acidic residues" evidence="1">
    <location>
        <begin position="124"/>
        <end position="161"/>
    </location>
</feature>
<evidence type="ECO:0000313" key="3">
    <source>
        <dbReference type="EMBL" id="KUJ21216.1"/>
    </source>
</evidence>
<evidence type="ECO:0000256" key="1">
    <source>
        <dbReference type="SAM" id="MobiDB-lite"/>
    </source>
</evidence>
<organism evidence="3 4">
    <name type="scientific">Mollisia scopiformis</name>
    <name type="common">Conifer needle endophyte fungus</name>
    <name type="synonym">Phialocephala scopiformis</name>
    <dbReference type="NCBI Taxonomy" id="149040"/>
    <lineage>
        <taxon>Eukaryota</taxon>
        <taxon>Fungi</taxon>
        <taxon>Dikarya</taxon>
        <taxon>Ascomycota</taxon>
        <taxon>Pezizomycotina</taxon>
        <taxon>Leotiomycetes</taxon>
        <taxon>Helotiales</taxon>
        <taxon>Mollisiaceae</taxon>
        <taxon>Mollisia</taxon>
    </lineage>
</organism>
<proteinExistence type="predicted"/>
<feature type="domain" description="Heterokaryon incompatibility" evidence="2">
    <location>
        <begin position="172"/>
        <end position="232"/>
    </location>
</feature>
<dbReference type="InterPro" id="IPR010730">
    <property type="entry name" value="HET"/>
</dbReference>
<dbReference type="InParanoid" id="A0A194XM51"/>
<sequence>MPKSSNFSPSHLFTTTTKYHAYSSKMQAAHRRDQLTFITLPTPLPEYIDSADIHTVALQSKLKLLSSTVPFNNEYKERAKKILDQVEALSGESLSSAFELKSDDVQELPMRLLGPGREQAVENSEVKDNETPSTEREDDNSKREQIGSEKEKKETEVESEKADDNTYRWDSFIAASYCWGSHTKDGQEGAEESPSSSSTKKHALPFSPALYQAFLLQRRSPNEGLWIDAFCLYFDRYRTEYHRNLRF</sequence>
<dbReference type="GeneID" id="28822584"/>
<evidence type="ECO:0000259" key="2">
    <source>
        <dbReference type="Pfam" id="PF06985"/>
    </source>
</evidence>
<dbReference type="Proteomes" id="UP000070700">
    <property type="component" value="Unassembled WGS sequence"/>
</dbReference>
<gene>
    <name evidence="3" type="ORF">LY89DRAFT_665662</name>
</gene>
<dbReference type="EMBL" id="KQ947408">
    <property type="protein sequence ID" value="KUJ21216.1"/>
    <property type="molecule type" value="Genomic_DNA"/>
</dbReference>
<feature type="region of interest" description="Disordered" evidence="1">
    <location>
        <begin position="183"/>
        <end position="202"/>
    </location>
</feature>
<reference evidence="3 4" key="1">
    <citation type="submission" date="2015-10" db="EMBL/GenBank/DDBJ databases">
        <title>Full genome of DAOMC 229536 Phialocephala scopiformis, a fungal endophyte of spruce producing the potent anti-insectan compound rugulosin.</title>
        <authorList>
            <consortium name="DOE Joint Genome Institute"/>
            <person name="Walker A.K."/>
            <person name="Frasz S.L."/>
            <person name="Seifert K.A."/>
            <person name="Miller J.D."/>
            <person name="Mondo S.J."/>
            <person name="Labutti K."/>
            <person name="Lipzen A."/>
            <person name="Dockter R."/>
            <person name="Kennedy M."/>
            <person name="Grigoriev I.V."/>
            <person name="Spatafora J.W."/>
        </authorList>
    </citation>
    <scope>NUCLEOTIDE SEQUENCE [LARGE SCALE GENOMIC DNA]</scope>
    <source>
        <strain evidence="3 4">CBS 120377</strain>
    </source>
</reference>
<dbReference type="KEGG" id="psco:LY89DRAFT_665662"/>
<feature type="region of interest" description="Disordered" evidence="1">
    <location>
        <begin position="114"/>
        <end position="161"/>
    </location>
</feature>
<dbReference type="Pfam" id="PF06985">
    <property type="entry name" value="HET"/>
    <property type="match status" value="1"/>
</dbReference>
<name>A0A194XM51_MOLSC</name>
<dbReference type="OrthoDB" id="270167at2759"/>
<dbReference type="AlphaFoldDB" id="A0A194XM51"/>
<dbReference type="RefSeq" id="XP_018075571.1">
    <property type="nucleotide sequence ID" value="XM_018212858.1"/>
</dbReference>
<protein>
    <recommendedName>
        <fullName evidence="2">Heterokaryon incompatibility domain-containing protein</fullName>
    </recommendedName>
</protein>
<accession>A0A194XM51</accession>